<keyword evidence="3" id="KW-1185">Reference proteome</keyword>
<dbReference type="Proteomes" id="UP001487740">
    <property type="component" value="Unassembled WGS sequence"/>
</dbReference>
<evidence type="ECO:0000256" key="1">
    <source>
        <dbReference type="SAM" id="MobiDB-lite"/>
    </source>
</evidence>
<comment type="caution">
    <text evidence="2">The sequence shown here is derived from an EMBL/GenBank/DDBJ whole genome shotgun (WGS) entry which is preliminary data.</text>
</comment>
<reference evidence="2 3" key="1">
    <citation type="submission" date="2023-03" db="EMBL/GenBank/DDBJ databases">
        <title>High-quality genome of Scylla paramamosain provides insights in environmental adaptation.</title>
        <authorList>
            <person name="Zhang L."/>
        </authorList>
    </citation>
    <scope>NUCLEOTIDE SEQUENCE [LARGE SCALE GENOMIC DNA]</scope>
    <source>
        <strain evidence="2">LZ_2023a</strain>
        <tissue evidence="2">Muscle</tissue>
    </source>
</reference>
<evidence type="ECO:0000313" key="3">
    <source>
        <dbReference type="Proteomes" id="UP001487740"/>
    </source>
</evidence>
<protein>
    <submittedName>
        <fullName evidence="2">Uncharacterized protein</fullName>
    </submittedName>
</protein>
<dbReference type="EMBL" id="JARAKH010000010">
    <property type="protein sequence ID" value="KAK8400568.1"/>
    <property type="molecule type" value="Genomic_DNA"/>
</dbReference>
<accession>A0AAW0UMW3</accession>
<dbReference type="AlphaFoldDB" id="A0AAW0UMW3"/>
<evidence type="ECO:0000313" key="2">
    <source>
        <dbReference type="EMBL" id="KAK8400568.1"/>
    </source>
</evidence>
<gene>
    <name evidence="2" type="ORF">O3P69_003323</name>
</gene>
<proteinExistence type="predicted"/>
<organism evidence="2 3">
    <name type="scientific">Scylla paramamosain</name>
    <name type="common">Mud crab</name>
    <dbReference type="NCBI Taxonomy" id="85552"/>
    <lineage>
        <taxon>Eukaryota</taxon>
        <taxon>Metazoa</taxon>
        <taxon>Ecdysozoa</taxon>
        <taxon>Arthropoda</taxon>
        <taxon>Crustacea</taxon>
        <taxon>Multicrustacea</taxon>
        <taxon>Malacostraca</taxon>
        <taxon>Eumalacostraca</taxon>
        <taxon>Eucarida</taxon>
        <taxon>Decapoda</taxon>
        <taxon>Pleocyemata</taxon>
        <taxon>Brachyura</taxon>
        <taxon>Eubrachyura</taxon>
        <taxon>Portunoidea</taxon>
        <taxon>Portunidae</taxon>
        <taxon>Portuninae</taxon>
        <taxon>Scylla</taxon>
    </lineage>
</organism>
<name>A0AAW0UMW3_SCYPA</name>
<feature type="compositionally biased region" description="Basic and acidic residues" evidence="1">
    <location>
        <begin position="88"/>
        <end position="98"/>
    </location>
</feature>
<feature type="compositionally biased region" description="Acidic residues" evidence="1">
    <location>
        <begin position="74"/>
        <end position="87"/>
    </location>
</feature>
<sequence length="98" mass="11025">MEAFGNQVSAAERFESRVSSLERRTRKDGGVCVACGGIRYSQGTTRIYLPTNDTCHSDHWLPIASSLVPRVGKEEEEEEGEEEEEEEGYHVLRVDGHQ</sequence>
<feature type="region of interest" description="Disordered" evidence="1">
    <location>
        <begin position="70"/>
        <end position="98"/>
    </location>
</feature>